<dbReference type="GO" id="GO:0005524">
    <property type="term" value="F:ATP binding"/>
    <property type="evidence" value="ECO:0007669"/>
    <property type="project" value="UniProtKB-UniRule"/>
</dbReference>
<sequence>MRFTLSWLMQYLDTDASLDFIISKLSDIGLEVDSVDCKKHLQSFVVVEVIDVVPHHAADKLKVCQVYDGVQTFQVVCGASNVKVGMKSVLAYIGSVIPKNQIVIKVAKLRGVDSYGMLCSRDELGITENSSTDEGIIELSDNYNIGESFFSCDPVIELNITPNRGDCLGVYGIARDLAAAGVGKLKSVNFCDITFDNTCYISPIEICLEVQGIIKGVYIKGIRNCESPKWLKEWLFSCGIKSVSCVVDIVNYIMLSFNRPLHVYDADKIVGKLIFKKADDEIEFSALNDKKYLLGTENIIAVDLGYNVQSVVGVIGSEYSKCLFDTENIFLECAWFNPVDIALSSRKIKLSTDSSYRLERFVDPEFLQDGLKLATKMILEYCGGSPSSIVSVQNYVHNDILLNFSPDSVRNIGSVNITRDEIFDFLCNIGCVVKNRDCDIWIVIPPSWRSDLKYSFDLVEEVLRLYGYDKILENPIPISNIEFPDNLHNKLRSVLLSQGMMEVVTWSFTNLEFAKKFGYDSDVMLIDNPINNNMNLMRPSVLLNLLQVISENQAYGNNDAAIFEIGQIYNINSVCGDNNYVVSGVRYGDNLPRNFYKTDRSVDIFDVKSDFFQVLQEMNIEYDSVDLIRSTKSYLHPMKSADVYFNNILIGYFGELHPSIVHLYEIKRHIVCFEVFLYKIPAIDLTRKEFVELRYQSVKRDFAFLVSKNVNIQCLIEVARKTNVQLIEDVSIFDIYEGNGIDKGMLSVALSVTFRSVDHTLNDQEIKDASDLIISAISKGFNGILRSC</sequence>
<evidence type="ECO:0000313" key="22">
    <source>
        <dbReference type="Proteomes" id="UP000092677"/>
    </source>
</evidence>
<dbReference type="InterPro" id="IPR004532">
    <property type="entry name" value="Phe-tRNA-ligase_IIc_bsu_bact"/>
</dbReference>
<reference evidence="21" key="1">
    <citation type="journal article" date="2016" name="Genome Announc.">
        <title>Draft Genome Sequences of Three Strains of Ehrlichia ruminantium, a Tick-Borne Pathogen of Ruminants, Isolated from Zimbabwe, The Gambia, and Ghana.</title>
        <authorList>
            <person name="Nakao R."/>
            <person name="Jongejan F."/>
            <person name="Sugimoto C."/>
        </authorList>
    </citation>
    <scope>NUCLEOTIDE SEQUENCE</scope>
    <source>
        <strain evidence="20">Kerr Seringe</strain>
        <strain evidence="21">Pokoase 417</strain>
    </source>
</reference>
<dbReference type="InterPro" id="IPR041616">
    <property type="entry name" value="PheRS_beta_core"/>
</dbReference>
<dbReference type="CDD" id="cd02796">
    <property type="entry name" value="tRNA_bind_bactPheRS"/>
    <property type="match status" value="1"/>
</dbReference>
<organism evidence="21 23">
    <name type="scientific">Ehrlichia ruminantium</name>
    <name type="common">heartwater rickettsia</name>
    <name type="synonym">Cowdria ruminantium</name>
    <dbReference type="NCBI Taxonomy" id="779"/>
    <lineage>
        <taxon>Bacteria</taxon>
        <taxon>Pseudomonadati</taxon>
        <taxon>Pseudomonadota</taxon>
        <taxon>Alphaproteobacteria</taxon>
        <taxon>Rickettsiales</taxon>
        <taxon>Anaplasmataceae</taxon>
        <taxon>Ehrlichia</taxon>
    </lineage>
</organism>
<keyword evidence="5 16" id="KW-0820">tRNA-binding</keyword>
<evidence type="ECO:0000256" key="3">
    <source>
        <dbReference type="ARBA" id="ARBA00011209"/>
    </source>
</evidence>
<dbReference type="GO" id="GO:0006432">
    <property type="term" value="P:phenylalanyl-tRNA aminoacylation"/>
    <property type="evidence" value="ECO:0007669"/>
    <property type="project" value="UniProtKB-UniRule"/>
</dbReference>
<dbReference type="SMART" id="SM00873">
    <property type="entry name" value="B3_4"/>
    <property type="match status" value="1"/>
</dbReference>
<dbReference type="EMBL" id="BDDM01000254">
    <property type="protein sequence ID" value="GAT78592.1"/>
    <property type="molecule type" value="Genomic_DNA"/>
</dbReference>
<dbReference type="Proteomes" id="UP000092731">
    <property type="component" value="Unassembled WGS sequence"/>
</dbReference>
<dbReference type="Pfam" id="PF17759">
    <property type="entry name" value="tRNA_synthFbeta"/>
    <property type="match status" value="1"/>
</dbReference>
<dbReference type="Gene3D" id="2.40.50.140">
    <property type="entry name" value="Nucleic acid-binding proteins"/>
    <property type="match status" value="1"/>
</dbReference>
<evidence type="ECO:0000256" key="7">
    <source>
        <dbReference type="ARBA" id="ARBA00022723"/>
    </source>
</evidence>
<evidence type="ECO:0000256" key="2">
    <source>
        <dbReference type="ARBA" id="ARBA00008653"/>
    </source>
</evidence>
<proteinExistence type="inferred from homology"/>
<dbReference type="NCBIfam" id="NF045760">
    <property type="entry name" value="YtpR"/>
    <property type="match status" value="1"/>
</dbReference>
<dbReference type="Gene3D" id="3.30.930.10">
    <property type="entry name" value="Bira Bifunctional Protein, Domain 2"/>
    <property type="match status" value="1"/>
</dbReference>
<evidence type="ECO:0000313" key="21">
    <source>
        <dbReference type="EMBL" id="GAT78592.1"/>
    </source>
</evidence>
<evidence type="ECO:0000256" key="14">
    <source>
        <dbReference type="ARBA" id="ARBA00049255"/>
    </source>
</evidence>
<dbReference type="EC" id="6.1.1.20" evidence="15"/>
<feature type="domain" description="FDX-ACB" evidence="18">
    <location>
        <begin position="693"/>
        <end position="786"/>
    </location>
</feature>
<dbReference type="InterPro" id="IPR005147">
    <property type="entry name" value="tRNA_synthase_B5-dom"/>
</dbReference>
<dbReference type="PANTHER" id="PTHR10947:SF0">
    <property type="entry name" value="PHENYLALANINE--TRNA LIGASE BETA SUBUNIT"/>
    <property type="match status" value="1"/>
</dbReference>
<evidence type="ECO:0000256" key="13">
    <source>
        <dbReference type="ARBA" id="ARBA00023146"/>
    </source>
</evidence>
<dbReference type="GO" id="GO:0000049">
    <property type="term" value="F:tRNA binding"/>
    <property type="evidence" value="ECO:0007669"/>
    <property type="project" value="UniProtKB-UniRule"/>
</dbReference>
<dbReference type="Gene3D" id="3.30.56.10">
    <property type="match status" value="2"/>
</dbReference>
<evidence type="ECO:0000256" key="1">
    <source>
        <dbReference type="ARBA" id="ARBA00004496"/>
    </source>
</evidence>
<feature type="domain" description="B5" evidence="19">
    <location>
        <begin position="397"/>
        <end position="473"/>
    </location>
</feature>
<name>A0A170QVJ2_EHRRU</name>
<dbReference type="InterPro" id="IPR036690">
    <property type="entry name" value="Fdx_antiC-bd_sf"/>
</dbReference>
<keyword evidence="8 15" id="KW-0547">Nucleotide-binding</keyword>
<dbReference type="RefSeq" id="WP_065432748.1">
    <property type="nucleotide sequence ID" value="NZ_BDDL01000077.1"/>
</dbReference>
<evidence type="ECO:0000256" key="4">
    <source>
        <dbReference type="ARBA" id="ARBA00022490"/>
    </source>
</evidence>
<evidence type="ECO:0000259" key="17">
    <source>
        <dbReference type="PROSITE" id="PS50886"/>
    </source>
</evidence>
<dbReference type="EMBL" id="BDDL01000077">
    <property type="protein sequence ID" value="GAT77458.1"/>
    <property type="molecule type" value="Genomic_DNA"/>
</dbReference>
<dbReference type="PROSITE" id="PS50886">
    <property type="entry name" value="TRBD"/>
    <property type="match status" value="1"/>
</dbReference>
<dbReference type="Proteomes" id="UP000092677">
    <property type="component" value="Unassembled WGS sequence"/>
</dbReference>
<dbReference type="InterPro" id="IPR045060">
    <property type="entry name" value="Phe-tRNA-ligase_IIc_bsu"/>
</dbReference>
<evidence type="ECO:0000256" key="6">
    <source>
        <dbReference type="ARBA" id="ARBA00022598"/>
    </source>
</evidence>
<dbReference type="Pfam" id="PF03483">
    <property type="entry name" value="B3_4"/>
    <property type="match status" value="1"/>
</dbReference>
<evidence type="ECO:0000259" key="19">
    <source>
        <dbReference type="PROSITE" id="PS51483"/>
    </source>
</evidence>
<evidence type="ECO:0000259" key="18">
    <source>
        <dbReference type="PROSITE" id="PS51447"/>
    </source>
</evidence>
<comment type="caution">
    <text evidence="21">The sequence shown here is derived from an EMBL/GenBank/DDBJ whole genome shotgun (WGS) entry which is preliminary data.</text>
</comment>
<reference evidence="22 23" key="2">
    <citation type="submission" date="2016-05" db="EMBL/GenBank/DDBJ databases">
        <title>Draft genome sequences of four strains of Ehrlichia ruminantium, a tick-borne pathogen of ruminants, isolated from Zimbabwe, The Gambia and Ghana.</title>
        <authorList>
            <person name="Nakao R."/>
            <person name="Jongejan F."/>
            <person name="Sugimoto C."/>
        </authorList>
    </citation>
    <scope>NUCLEOTIDE SEQUENCE [LARGE SCALE GENOMIC DNA]</scope>
    <source>
        <strain evidence="22">Kerr Seringe</strain>
        <strain evidence="23">Pokoase 417</strain>
    </source>
</reference>
<dbReference type="STRING" id="779.GCA_002019755_00654"/>
<dbReference type="CDD" id="cd00769">
    <property type="entry name" value="PheRS_beta_core"/>
    <property type="match status" value="1"/>
</dbReference>
<dbReference type="PROSITE" id="PS51447">
    <property type="entry name" value="FDX_ACB"/>
    <property type="match status" value="1"/>
</dbReference>
<dbReference type="GO" id="GO:0009328">
    <property type="term" value="C:phenylalanine-tRNA ligase complex"/>
    <property type="evidence" value="ECO:0007669"/>
    <property type="project" value="TreeGrafter"/>
</dbReference>
<dbReference type="InterPro" id="IPR005146">
    <property type="entry name" value="B3/B4_tRNA-bd"/>
</dbReference>
<keyword evidence="12 15" id="KW-0648">Protein biosynthesis</keyword>
<dbReference type="SUPFAM" id="SSF56037">
    <property type="entry name" value="PheT/TilS domain"/>
    <property type="match status" value="1"/>
</dbReference>
<dbReference type="PANTHER" id="PTHR10947">
    <property type="entry name" value="PHENYLALANYL-TRNA SYNTHETASE BETA CHAIN AND LEUCINE-RICH REPEAT-CONTAINING PROTEIN 47"/>
    <property type="match status" value="1"/>
</dbReference>
<keyword evidence="9 15" id="KW-0067">ATP-binding</keyword>
<evidence type="ECO:0000256" key="12">
    <source>
        <dbReference type="ARBA" id="ARBA00022917"/>
    </source>
</evidence>
<dbReference type="SUPFAM" id="SSF46955">
    <property type="entry name" value="Putative DNA-binding domain"/>
    <property type="match status" value="1"/>
</dbReference>
<accession>A0A170QVJ2</accession>
<dbReference type="InterPro" id="IPR012340">
    <property type="entry name" value="NA-bd_OB-fold"/>
</dbReference>
<dbReference type="InterPro" id="IPR009061">
    <property type="entry name" value="DNA-bd_dom_put_sf"/>
</dbReference>
<dbReference type="InterPro" id="IPR005121">
    <property type="entry name" value="Fdx_antiC-bd"/>
</dbReference>
<keyword evidence="11 16" id="KW-0694">RNA-binding</keyword>
<comment type="cofactor">
    <cofactor evidence="15">
        <name>Mg(2+)</name>
        <dbReference type="ChEBI" id="CHEBI:18420"/>
    </cofactor>
    <text evidence="15">Binds 2 magnesium ions per tetramer.</text>
</comment>
<feature type="binding site" evidence="15">
    <location>
        <position position="460"/>
    </location>
    <ligand>
        <name>Mg(2+)</name>
        <dbReference type="ChEBI" id="CHEBI:18420"/>
        <note>shared with alpha subunit</note>
    </ligand>
</feature>
<dbReference type="SMART" id="SM00874">
    <property type="entry name" value="B5"/>
    <property type="match status" value="1"/>
</dbReference>
<evidence type="ECO:0000256" key="11">
    <source>
        <dbReference type="ARBA" id="ARBA00022884"/>
    </source>
</evidence>
<dbReference type="SUPFAM" id="SSF54991">
    <property type="entry name" value="Anticodon-binding domain of PheRS"/>
    <property type="match status" value="1"/>
</dbReference>
<evidence type="ECO:0000313" key="23">
    <source>
        <dbReference type="Proteomes" id="UP000092731"/>
    </source>
</evidence>
<dbReference type="SUPFAM" id="SSF50249">
    <property type="entry name" value="Nucleic acid-binding proteins"/>
    <property type="match status" value="1"/>
</dbReference>
<dbReference type="PROSITE" id="PS51483">
    <property type="entry name" value="B5"/>
    <property type="match status" value="1"/>
</dbReference>
<protein>
    <recommendedName>
        <fullName evidence="15">Phenylalanine--tRNA ligase beta subunit</fullName>
        <ecNumber evidence="15">6.1.1.20</ecNumber>
    </recommendedName>
    <alternativeName>
        <fullName evidence="15">Phenylalanyl-tRNA synthetase beta subunit</fullName>
        <shortName evidence="15">PheRS</shortName>
    </alternativeName>
</protein>
<dbReference type="GO" id="GO:0004826">
    <property type="term" value="F:phenylalanine-tRNA ligase activity"/>
    <property type="evidence" value="ECO:0007669"/>
    <property type="project" value="UniProtKB-UniRule"/>
</dbReference>
<keyword evidence="4 15" id="KW-0963">Cytoplasm</keyword>
<dbReference type="InterPro" id="IPR033714">
    <property type="entry name" value="tRNA_bind_bactPheRS"/>
</dbReference>
<feature type="binding site" evidence="15">
    <location>
        <position position="451"/>
    </location>
    <ligand>
        <name>Mg(2+)</name>
        <dbReference type="ChEBI" id="CHEBI:18420"/>
        <note>shared with alpha subunit</note>
    </ligand>
</feature>
<dbReference type="Pfam" id="PF03484">
    <property type="entry name" value="B5"/>
    <property type="match status" value="1"/>
</dbReference>
<dbReference type="SUPFAM" id="SSF55681">
    <property type="entry name" value="Class II aaRS and biotin synthetases"/>
    <property type="match status" value="1"/>
</dbReference>
<keyword evidence="6 15" id="KW-0436">Ligase</keyword>
<dbReference type="Gene3D" id="3.30.70.380">
    <property type="entry name" value="Ferrodoxin-fold anticodon-binding domain"/>
    <property type="match status" value="1"/>
</dbReference>
<dbReference type="HAMAP" id="MF_00283">
    <property type="entry name" value="Phe_tRNA_synth_beta1"/>
    <property type="match status" value="1"/>
</dbReference>
<comment type="subunit">
    <text evidence="3 15">Tetramer of two alpha and two beta subunits.</text>
</comment>
<comment type="subcellular location">
    <subcellularLocation>
        <location evidence="1 15">Cytoplasm</location>
    </subcellularLocation>
</comment>
<comment type="catalytic activity">
    <reaction evidence="14 15">
        <text>tRNA(Phe) + L-phenylalanine + ATP = L-phenylalanyl-tRNA(Phe) + AMP + diphosphate + H(+)</text>
        <dbReference type="Rhea" id="RHEA:19413"/>
        <dbReference type="Rhea" id="RHEA-COMP:9668"/>
        <dbReference type="Rhea" id="RHEA-COMP:9699"/>
        <dbReference type="ChEBI" id="CHEBI:15378"/>
        <dbReference type="ChEBI" id="CHEBI:30616"/>
        <dbReference type="ChEBI" id="CHEBI:33019"/>
        <dbReference type="ChEBI" id="CHEBI:58095"/>
        <dbReference type="ChEBI" id="CHEBI:78442"/>
        <dbReference type="ChEBI" id="CHEBI:78531"/>
        <dbReference type="ChEBI" id="CHEBI:456215"/>
        <dbReference type="EC" id="6.1.1.20"/>
    </reaction>
</comment>
<evidence type="ECO:0000256" key="9">
    <source>
        <dbReference type="ARBA" id="ARBA00022840"/>
    </source>
</evidence>
<gene>
    <name evidence="15 21" type="primary">pheT</name>
    <name evidence="20" type="ORF">EHRUM2_06820</name>
    <name evidence="21" type="ORF">EHRUM3_08190</name>
</gene>
<evidence type="ECO:0000313" key="20">
    <source>
        <dbReference type="EMBL" id="GAT77458.1"/>
    </source>
</evidence>
<keyword evidence="7 15" id="KW-0479">Metal-binding</keyword>
<dbReference type="GO" id="GO:0000287">
    <property type="term" value="F:magnesium ion binding"/>
    <property type="evidence" value="ECO:0007669"/>
    <property type="project" value="UniProtKB-UniRule"/>
</dbReference>
<dbReference type="SMART" id="SM00896">
    <property type="entry name" value="FDX-ACB"/>
    <property type="match status" value="1"/>
</dbReference>
<evidence type="ECO:0000256" key="5">
    <source>
        <dbReference type="ARBA" id="ARBA00022555"/>
    </source>
</evidence>
<comment type="similarity">
    <text evidence="2 15">Belongs to the phenylalanyl-tRNA synthetase beta subunit family. Type 1 subfamily.</text>
</comment>
<keyword evidence="13 15" id="KW-0030">Aminoacyl-tRNA synthetase</keyword>
<evidence type="ECO:0000256" key="15">
    <source>
        <dbReference type="HAMAP-Rule" id="MF_00283"/>
    </source>
</evidence>
<evidence type="ECO:0000256" key="16">
    <source>
        <dbReference type="PROSITE-ProRule" id="PRU00209"/>
    </source>
</evidence>
<dbReference type="Pfam" id="PF01588">
    <property type="entry name" value="tRNA_bind"/>
    <property type="match status" value="1"/>
</dbReference>
<dbReference type="InterPro" id="IPR045864">
    <property type="entry name" value="aa-tRNA-synth_II/BPL/LPL"/>
</dbReference>
<feature type="binding site" evidence="15">
    <location>
        <position position="461"/>
    </location>
    <ligand>
        <name>Mg(2+)</name>
        <dbReference type="ChEBI" id="CHEBI:18420"/>
        <note>shared with alpha subunit</note>
    </ligand>
</feature>
<dbReference type="NCBIfam" id="TIGR00472">
    <property type="entry name" value="pheT_bact"/>
    <property type="match status" value="1"/>
</dbReference>
<dbReference type="InterPro" id="IPR002547">
    <property type="entry name" value="tRNA-bd_dom"/>
</dbReference>
<dbReference type="Pfam" id="PF03147">
    <property type="entry name" value="FDX-ACB"/>
    <property type="match status" value="1"/>
</dbReference>
<feature type="binding site" evidence="15">
    <location>
        <position position="457"/>
    </location>
    <ligand>
        <name>Mg(2+)</name>
        <dbReference type="ChEBI" id="CHEBI:18420"/>
        <note>shared with alpha subunit</note>
    </ligand>
</feature>
<dbReference type="AlphaFoldDB" id="A0A170QVJ2"/>
<feature type="domain" description="TRNA-binding" evidence="17">
    <location>
        <begin position="38"/>
        <end position="150"/>
    </location>
</feature>
<dbReference type="InterPro" id="IPR020825">
    <property type="entry name" value="Phe-tRNA_synthase-like_B3/B4"/>
</dbReference>
<evidence type="ECO:0000256" key="8">
    <source>
        <dbReference type="ARBA" id="ARBA00022741"/>
    </source>
</evidence>
<keyword evidence="10 15" id="KW-0460">Magnesium</keyword>
<evidence type="ECO:0000256" key="10">
    <source>
        <dbReference type="ARBA" id="ARBA00022842"/>
    </source>
</evidence>
<dbReference type="Gene3D" id="3.50.40.10">
    <property type="entry name" value="Phenylalanyl-trna Synthetase, Chain B, domain 3"/>
    <property type="match status" value="1"/>
</dbReference>